<comment type="catalytic activity">
    <reaction evidence="17">
        <text>glycyl-L-cysteinyl-[protein] + cholesterol + H(+) = [protein]-C-terminal glycyl cholesterol ester + N-terminal L-cysteinyl-[protein]</text>
        <dbReference type="Rhea" id="RHEA:59504"/>
        <dbReference type="Rhea" id="RHEA-COMP:12707"/>
        <dbReference type="Rhea" id="RHEA-COMP:15369"/>
        <dbReference type="Rhea" id="RHEA-COMP:15374"/>
        <dbReference type="ChEBI" id="CHEBI:15378"/>
        <dbReference type="ChEBI" id="CHEBI:16113"/>
        <dbReference type="ChEBI" id="CHEBI:65250"/>
        <dbReference type="ChEBI" id="CHEBI:143135"/>
        <dbReference type="ChEBI" id="CHEBI:143140"/>
    </reaction>
    <physiologicalReaction direction="left-to-right" evidence="17">
        <dbReference type="Rhea" id="RHEA:59505"/>
    </physiologicalReaction>
</comment>
<comment type="similarity">
    <text evidence="1 18">Belongs to the hedgehog family.</text>
</comment>
<dbReference type="InterPro" id="IPR000320">
    <property type="entry name" value="Hedgehog_signalling_dom"/>
</dbReference>
<dbReference type="PRINTS" id="PR00632">
    <property type="entry name" value="SONICHHOG"/>
</dbReference>
<sequence length="585" mass="65457">MLHTGTRVDPTSAAASSRSGPRGKPYVRLYTHRQHAVRKTLKLGGPHSKTADRDQRSATIIKQQCCSNSSSRSDRMESVGFRGPGRYMHYKLTCACIRRCAASQMTNSDPCADLAVTGHSQECARKRRDTILNIENLLLLIVQIDFESECRNLREKPLRGSYSCAKISLRLVREHRLEHRNLEKRVQRERIFFFLPWIGERSSERKRVREREKKVTTESGVEEEGPRLATADLKAELPLLNLAYCTAAYLQRDYTFVFKQSHSKGLYTTYSWSSYIVEDDMLTFLTAMWRLNRCKEKLNTLAISVMNQWPGVKLRVTEGWDEEGKHATDSLHYEGRAVDVTTSDRDRAKYGMLARLAVEAGFDWVYYESRSHIHCSVKSESSSAGKSGGCFPGTSTALTADGRRVALAELQLGERVAALDSATNRLVFSEVIGFIDRAPAERRQFLRLRLGSGKQLKLTATHLVPVQGRGTVFAARVSPGDRLLVQSQKSSSSSSSSSNGASQALRWEEVLDVELVLEEGAYAPLTAEGTLLVDDVAASCYAVVDSQSLAHACFLPLRLWAPAEPRLREPRALPGTRAEPEEGHR</sequence>
<accession>A0A6H5IW11</accession>
<dbReference type="InterPro" id="IPR003586">
    <property type="entry name" value="Hint_dom_C"/>
</dbReference>
<keyword evidence="6" id="KW-0709">Segmentation polarity protein</keyword>
<keyword evidence="7" id="KW-0479">Metal-binding</keyword>
<dbReference type="GO" id="GO:0007367">
    <property type="term" value="P:segment polarity determination"/>
    <property type="evidence" value="ECO:0007669"/>
    <property type="project" value="UniProtKB-KW"/>
</dbReference>
<keyword evidence="5" id="KW-0808">Transferase</keyword>
<dbReference type="Proteomes" id="UP000479190">
    <property type="component" value="Unassembled WGS sequence"/>
</dbReference>
<evidence type="ECO:0000259" key="20">
    <source>
        <dbReference type="SMART" id="SM00305"/>
    </source>
</evidence>
<dbReference type="GO" id="GO:0005113">
    <property type="term" value="F:patched binding"/>
    <property type="evidence" value="ECO:0007669"/>
    <property type="project" value="TreeGrafter"/>
</dbReference>
<dbReference type="GO" id="GO:0001708">
    <property type="term" value="P:cell fate specification"/>
    <property type="evidence" value="ECO:0007669"/>
    <property type="project" value="TreeGrafter"/>
</dbReference>
<keyword evidence="8 18" id="KW-0732">Signal</keyword>
<organism evidence="22 23">
    <name type="scientific">Trichogramma brassicae</name>
    <dbReference type="NCBI Taxonomy" id="86971"/>
    <lineage>
        <taxon>Eukaryota</taxon>
        <taxon>Metazoa</taxon>
        <taxon>Ecdysozoa</taxon>
        <taxon>Arthropoda</taxon>
        <taxon>Hexapoda</taxon>
        <taxon>Insecta</taxon>
        <taxon>Pterygota</taxon>
        <taxon>Neoptera</taxon>
        <taxon>Endopterygota</taxon>
        <taxon>Hymenoptera</taxon>
        <taxon>Apocrita</taxon>
        <taxon>Proctotrupomorpha</taxon>
        <taxon>Chalcidoidea</taxon>
        <taxon>Trichogrammatidae</taxon>
        <taxon>Trichogramma</taxon>
    </lineage>
</organism>
<evidence type="ECO:0000256" key="15">
    <source>
        <dbReference type="ARBA" id="ARBA00023301"/>
    </source>
</evidence>
<evidence type="ECO:0000256" key="9">
    <source>
        <dbReference type="ARBA" id="ARBA00022801"/>
    </source>
</evidence>
<dbReference type="GO" id="GO:0005615">
    <property type="term" value="C:extracellular space"/>
    <property type="evidence" value="ECO:0007669"/>
    <property type="project" value="TreeGrafter"/>
</dbReference>
<feature type="domain" description="Hint" evidence="21">
    <location>
        <begin position="388"/>
        <end position="487"/>
    </location>
</feature>
<dbReference type="GO" id="GO:0005789">
    <property type="term" value="C:endoplasmic reticulum membrane"/>
    <property type="evidence" value="ECO:0007669"/>
    <property type="project" value="UniProtKB-SubCell"/>
</dbReference>
<keyword evidence="11" id="KW-0106">Calcium</keyword>
<dbReference type="GO" id="GO:0048731">
    <property type="term" value="P:system development"/>
    <property type="evidence" value="ECO:0007669"/>
    <property type="project" value="UniProtKB-ARBA"/>
</dbReference>
<dbReference type="InterPro" id="IPR050387">
    <property type="entry name" value="Hedgehog_Signaling"/>
</dbReference>
<keyword evidence="13" id="KW-0564">Palmitate</keyword>
<evidence type="ECO:0000256" key="4">
    <source>
        <dbReference type="ARBA" id="ARBA00022670"/>
    </source>
</evidence>
<dbReference type="InterPro" id="IPR001767">
    <property type="entry name" value="Hedgehog_Hint"/>
</dbReference>
<dbReference type="PANTHER" id="PTHR11889:SF31">
    <property type="entry name" value="PROTEIN HEDGEHOG"/>
    <property type="match status" value="1"/>
</dbReference>
<evidence type="ECO:0000256" key="3">
    <source>
        <dbReference type="ARBA" id="ARBA00022475"/>
    </source>
</evidence>
<dbReference type="InterPro" id="IPR009045">
    <property type="entry name" value="Zn_M74/Hedgehog-like"/>
</dbReference>
<evidence type="ECO:0000256" key="2">
    <source>
        <dbReference type="ARBA" id="ARBA00022473"/>
    </source>
</evidence>
<keyword evidence="15" id="KW-0504">Morphogen</keyword>
<keyword evidence="18" id="KW-0333">Golgi apparatus</keyword>
<evidence type="ECO:0000256" key="11">
    <source>
        <dbReference type="ARBA" id="ARBA00022837"/>
    </source>
</evidence>
<dbReference type="GO" id="GO:0007224">
    <property type="term" value="P:smoothened signaling pathway"/>
    <property type="evidence" value="ECO:0007669"/>
    <property type="project" value="TreeGrafter"/>
</dbReference>
<keyword evidence="10 18" id="KW-0068">Autocatalytic cleavage</keyword>
<dbReference type="Pfam" id="PF01085">
    <property type="entry name" value="HH_signal"/>
    <property type="match status" value="1"/>
</dbReference>
<evidence type="ECO:0000256" key="10">
    <source>
        <dbReference type="ARBA" id="ARBA00022813"/>
    </source>
</evidence>
<dbReference type="OrthoDB" id="5212at2759"/>
<dbReference type="PANTHER" id="PTHR11889">
    <property type="entry name" value="HEDGEHOG"/>
    <property type="match status" value="1"/>
</dbReference>
<dbReference type="GO" id="GO:0007267">
    <property type="term" value="P:cell-cell signaling"/>
    <property type="evidence" value="ECO:0007669"/>
    <property type="project" value="InterPro"/>
</dbReference>
<dbReference type="InterPro" id="IPR001657">
    <property type="entry name" value="Hedgehog"/>
</dbReference>
<dbReference type="GO" id="GO:0000139">
    <property type="term" value="C:Golgi membrane"/>
    <property type="evidence" value="ECO:0007669"/>
    <property type="project" value="UniProtKB-SubCell"/>
</dbReference>
<keyword evidence="18" id="KW-0256">Endoplasmic reticulum</keyword>
<keyword evidence="14" id="KW-0449">Lipoprotein</keyword>
<keyword evidence="4 18" id="KW-0645">Protease</keyword>
<gene>
    <name evidence="22" type="ORF">TBRA_LOCUS10819</name>
</gene>
<comment type="function">
    <molecule>Protein hedgehog</molecule>
    <text evidence="18">The C-terminal part of the hedgehog protein precursor displays an autoproteolysis activity that results in the cleavage of the full-length protein into two parts (N-product and C-product). In addition, the C-terminal part displays a cholesterol transferase activity that results by the covalent attachment of a cholesterol moiety to the C-terminal of the newly generated N-product.</text>
</comment>
<comment type="function">
    <molecule>Protein hedgehog N-product</molecule>
    <text evidence="18">The dually lipidated hedgehog protein N-product is a morphogen which is essential for a variety of patterning events during development.</text>
</comment>
<evidence type="ECO:0000259" key="21">
    <source>
        <dbReference type="SMART" id="SM00306"/>
    </source>
</evidence>
<dbReference type="GO" id="GO:0016540">
    <property type="term" value="P:protein autoprocessing"/>
    <property type="evidence" value="ECO:0007669"/>
    <property type="project" value="InterPro"/>
</dbReference>
<evidence type="ECO:0000313" key="22">
    <source>
        <dbReference type="EMBL" id="CAB0039059.1"/>
    </source>
</evidence>
<name>A0A6H5IW11_9HYME</name>
<dbReference type="Gene3D" id="3.30.1380.10">
    <property type="match status" value="1"/>
</dbReference>
<reference evidence="22 23" key="1">
    <citation type="submission" date="2020-02" db="EMBL/GenBank/DDBJ databases">
        <authorList>
            <person name="Ferguson B K."/>
        </authorList>
    </citation>
    <scope>NUCLEOTIDE SEQUENCE [LARGE SCALE GENOMIC DNA]</scope>
</reference>
<dbReference type="GO" id="GO:0016740">
    <property type="term" value="F:transferase activity"/>
    <property type="evidence" value="ECO:0007669"/>
    <property type="project" value="UniProtKB-KW"/>
</dbReference>
<dbReference type="Pfam" id="PF01079">
    <property type="entry name" value="Hint"/>
    <property type="match status" value="1"/>
</dbReference>
<dbReference type="GO" id="GO:0005886">
    <property type="term" value="C:plasma membrane"/>
    <property type="evidence" value="ECO:0007669"/>
    <property type="project" value="UniProtKB-SubCell"/>
</dbReference>
<keyword evidence="23" id="KW-1185">Reference proteome</keyword>
<dbReference type="FunFam" id="3.30.1380.10:FF:000005">
    <property type="entry name" value="Sonic hedgehog signaling molecule"/>
    <property type="match status" value="1"/>
</dbReference>
<dbReference type="SMART" id="SM00305">
    <property type="entry name" value="HintC"/>
    <property type="match status" value="1"/>
</dbReference>
<evidence type="ECO:0000256" key="6">
    <source>
        <dbReference type="ARBA" id="ARBA00022716"/>
    </source>
</evidence>
<evidence type="ECO:0000256" key="17">
    <source>
        <dbReference type="ARBA" id="ARBA00048589"/>
    </source>
</evidence>
<evidence type="ECO:0000256" key="14">
    <source>
        <dbReference type="ARBA" id="ARBA00023288"/>
    </source>
</evidence>
<dbReference type="SUPFAM" id="SSF55166">
    <property type="entry name" value="Hedgehog/DD-peptidase"/>
    <property type="match status" value="1"/>
</dbReference>
<dbReference type="CDD" id="cd00081">
    <property type="entry name" value="Hint"/>
    <property type="match status" value="1"/>
</dbReference>
<evidence type="ECO:0000256" key="8">
    <source>
        <dbReference type="ARBA" id="ARBA00022729"/>
    </source>
</evidence>
<dbReference type="InterPro" id="IPR036844">
    <property type="entry name" value="Hint_dom_sf"/>
</dbReference>
<evidence type="ECO:0000256" key="5">
    <source>
        <dbReference type="ARBA" id="ARBA00022679"/>
    </source>
</evidence>
<dbReference type="AlphaFoldDB" id="A0A6H5IW11"/>
<protein>
    <recommendedName>
        <fullName evidence="18">Hedgehog protein</fullName>
    </recommendedName>
</protein>
<keyword evidence="12 18" id="KW-0472">Membrane</keyword>
<comment type="function">
    <text evidence="16">The C-terminal part of the hedgehog protein precursor displays an autoproteolysis activity that results in the cleavage of the full-length protein into two parts (N-product and C-product). In addition, the C-terminal part displays a cholesterol transferase activity that results by the covalent attachment of a cholesterol moiety to the C-terminal of the newly generated N-product. Once cleaved, the C-product has no signaling activity and diffuses from the cell.</text>
</comment>
<evidence type="ECO:0000313" key="23">
    <source>
        <dbReference type="Proteomes" id="UP000479190"/>
    </source>
</evidence>
<keyword evidence="2 18" id="KW-0217">Developmental protein</keyword>
<dbReference type="GO" id="GO:0009653">
    <property type="term" value="P:anatomical structure morphogenesis"/>
    <property type="evidence" value="ECO:0007669"/>
    <property type="project" value="UniProtKB-KW"/>
</dbReference>
<evidence type="ECO:0000256" key="13">
    <source>
        <dbReference type="ARBA" id="ARBA00023139"/>
    </source>
</evidence>
<dbReference type="PROSITE" id="PS50817">
    <property type="entry name" value="INTEIN_N_TER"/>
    <property type="match status" value="1"/>
</dbReference>
<dbReference type="SMART" id="SM00306">
    <property type="entry name" value="HintN"/>
    <property type="match status" value="1"/>
</dbReference>
<comment type="subcellular location">
    <molecule>Protein hedgehog N-product</molecule>
    <subcellularLocation>
        <location evidence="18">Cell membrane</location>
        <topology evidence="18">Lipid-anchor</topology>
    </subcellularLocation>
</comment>
<dbReference type="GO" id="GO:0010468">
    <property type="term" value="P:regulation of gene expression"/>
    <property type="evidence" value="ECO:0007669"/>
    <property type="project" value="TreeGrafter"/>
</dbReference>
<dbReference type="InterPro" id="IPR003587">
    <property type="entry name" value="Hint_dom_N"/>
</dbReference>
<evidence type="ECO:0000256" key="16">
    <source>
        <dbReference type="ARBA" id="ARBA00045369"/>
    </source>
</evidence>
<evidence type="ECO:0000256" key="12">
    <source>
        <dbReference type="ARBA" id="ARBA00023136"/>
    </source>
</evidence>
<dbReference type="GO" id="GO:0016015">
    <property type="term" value="F:morphogen activity"/>
    <property type="evidence" value="ECO:0007669"/>
    <property type="project" value="UniProtKB-KW"/>
</dbReference>
<evidence type="ECO:0000256" key="19">
    <source>
        <dbReference type="SAM" id="MobiDB-lite"/>
    </source>
</evidence>
<feature type="domain" description="Hint" evidence="20">
    <location>
        <begin position="502"/>
        <end position="546"/>
    </location>
</feature>
<dbReference type="Gene3D" id="2.170.16.10">
    <property type="entry name" value="Hedgehog/Intein (Hint) domain"/>
    <property type="match status" value="1"/>
</dbReference>
<evidence type="ECO:0000256" key="18">
    <source>
        <dbReference type="RuleBase" id="RU280812"/>
    </source>
</evidence>
<dbReference type="GO" id="GO:0008233">
    <property type="term" value="F:peptidase activity"/>
    <property type="evidence" value="ECO:0007669"/>
    <property type="project" value="UniProtKB-UniRule"/>
</dbReference>
<dbReference type="GO" id="GO:0016539">
    <property type="term" value="P:intein-mediated protein splicing"/>
    <property type="evidence" value="ECO:0007669"/>
    <property type="project" value="InterPro"/>
</dbReference>
<dbReference type="EMBL" id="CADCXV010000935">
    <property type="protein sequence ID" value="CAB0039059.1"/>
    <property type="molecule type" value="Genomic_DNA"/>
</dbReference>
<keyword evidence="9 18" id="KW-0378">Hydrolase</keyword>
<keyword evidence="3 18" id="KW-1003">Cell membrane</keyword>
<proteinExistence type="inferred from homology"/>
<dbReference type="InterPro" id="IPR006141">
    <property type="entry name" value="Intein_N"/>
</dbReference>
<evidence type="ECO:0000256" key="1">
    <source>
        <dbReference type="ARBA" id="ARBA00010649"/>
    </source>
</evidence>
<feature type="region of interest" description="Disordered" evidence="19">
    <location>
        <begin position="1"/>
        <end position="26"/>
    </location>
</feature>
<comment type="subcellular location">
    <molecule>Sonic hedgehog protein</molecule>
    <subcellularLocation>
        <location evidence="18">Endoplasmic reticulum membrane</location>
    </subcellularLocation>
    <subcellularLocation>
        <location evidence="18">Golgi apparatus membrane</location>
    </subcellularLocation>
</comment>
<dbReference type="GO" id="GO:0005509">
    <property type="term" value="F:calcium ion binding"/>
    <property type="evidence" value="ECO:0007669"/>
    <property type="project" value="TreeGrafter"/>
</dbReference>
<evidence type="ECO:0000256" key="7">
    <source>
        <dbReference type="ARBA" id="ARBA00022723"/>
    </source>
</evidence>
<dbReference type="SUPFAM" id="SSF51294">
    <property type="entry name" value="Hedgehog/intein (Hint) domain"/>
    <property type="match status" value="1"/>
</dbReference>